<dbReference type="Proteomes" id="UP000266906">
    <property type="component" value="Unassembled WGS sequence"/>
</dbReference>
<dbReference type="Proteomes" id="UP000267408">
    <property type="component" value="Unassembled WGS sequence"/>
</dbReference>
<keyword evidence="3" id="KW-1185">Reference proteome</keyword>
<dbReference type="Pfam" id="PF07722">
    <property type="entry name" value="Peptidase_C26"/>
    <property type="match status" value="1"/>
</dbReference>
<dbReference type="AlphaFoldDB" id="A0A3N4RR31"/>
<evidence type="ECO:0000313" key="2">
    <source>
        <dbReference type="EMBL" id="RPE29340.1"/>
    </source>
</evidence>
<dbReference type="InterPro" id="IPR011697">
    <property type="entry name" value="Peptidase_C26"/>
</dbReference>
<protein>
    <submittedName>
        <fullName evidence="1 2">Glutamine amidotransferase</fullName>
    </submittedName>
</protein>
<dbReference type="EMBL" id="RJVJ01000005">
    <property type="protein sequence ID" value="ROR33856.1"/>
    <property type="molecule type" value="Genomic_DNA"/>
</dbReference>
<organism evidence="2 3">
    <name type="scientific">Kitasatospora cineracea</name>
    <dbReference type="NCBI Taxonomy" id="88074"/>
    <lineage>
        <taxon>Bacteria</taxon>
        <taxon>Bacillati</taxon>
        <taxon>Actinomycetota</taxon>
        <taxon>Actinomycetes</taxon>
        <taxon>Kitasatosporales</taxon>
        <taxon>Streptomycetaceae</taxon>
        <taxon>Kitasatospora</taxon>
    </lineage>
</organism>
<sequence>MRAMTSRPVIGISTFLTDAGWGRWDSMRSVLLPARYPELVREAGGIALMLPPDAPEHAAAVVARLDGLVIAGGEDVDPALYGERPHPATVACAPERDLWEAALIRAALAAGTPLLGICRGMQLLNVVCGGSLFQHLPDVVGEELSHLGAPGEYGRHAVRPVPGTLLADLLPEESVSVPTFHHQAVARLGEGLTVSAYAEDGTVEAVEGAGFTVGVQWHPEQGEDLRVARALVHATRLAPLTAPAVPVVPAAPVR</sequence>
<gene>
    <name evidence="2" type="ORF">EDD38_6495</name>
    <name evidence="1" type="ORF">EDD39_7678</name>
</gene>
<accession>A0A3N4RR31</accession>
<dbReference type="PANTHER" id="PTHR43235">
    <property type="entry name" value="GLUTAMINE AMIDOTRANSFERASE PB2B2.05-RELATED"/>
    <property type="match status" value="1"/>
</dbReference>
<dbReference type="GO" id="GO:0016740">
    <property type="term" value="F:transferase activity"/>
    <property type="evidence" value="ECO:0007669"/>
    <property type="project" value="UniProtKB-KW"/>
</dbReference>
<dbReference type="InterPro" id="IPR044668">
    <property type="entry name" value="PuuD-like"/>
</dbReference>
<dbReference type="GO" id="GO:0005829">
    <property type="term" value="C:cytosol"/>
    <property type="evidence" value="ECO:0007669"/>
    <property type="project" value="TreeGrafter"/>
</dbReference>
<comment type="caution">
    <text evidence="2">The sequence shown here is derived from an EMBL/GenBank/DDBJ whole genome shotgun (WGS) entry which is preliminary data.</text>
</comment>
<evidence type="ECO:0000313" key="4">
    <source>
        <dbReference type="Proteomes" id="UP000267408"/>
    </source>
</evidence>
<accession>A0A8G1UAA9</accession>
<reference evidence="3 4" key="1">
    <citation type="submission" date="2018-11" db="EMBL/GenBank/DDBJ databases">
        <title>Sequencing the genomes of 1000 actinobacteria strains.</title>
        <authorList>
            <person name="Klenk H.-P."/>
        </authorList>
    </citation>
    <scope>NUCLEOTIDE SEQUENCE [LARGE SCALE GENOMIC DNA]</scope>
    <source>
        <strain evidence="1 4">DSM 44780</strain>
        <strain evidence="2 3">DSM 44781</strain>
    </source>
</reference>
<dbReference type="EMBL" id="RKQG01000002">
    <property type="protein sequence ID" value="RPE29340.1"/>
    <property type="molecule type" value="Genomic_DNA"/>
</dbReference>
<dbReference type="PANTHER" id="PTHR43235:SF1">
    <property type="entry name" value="GLUTAMINE AMIDOTRANSFERASE PB2B2.05-RELATED"/>
    <property type="match status" value="1"/>
</dbReference>
<dbReference type="InterPro" id="IPR029062">
    <property type="entry name" value="Class_I_gatase-like"/>
</dbReference>
<keyword evidence="1" id="KW-0808">Transferase</keyword>
<name>A0A3N4RR31_9ACTN</name>
<dbReference type="GO" id="GO:0033969">
    <property type="term" value="F:gamma-glutamyl-gamma-aminobutyrate hydrolase activity"/>
    <property type="evidence" value="ECO:0007669"/>
    <property type="project" value="TreeGrafter"/>
</dbReference>
<proteinExistence type="predicted"/>
<dbReference type="PROSITE" id="PS51273">
    <property type="entry name" value="GATASE_TYPE_1"/>
    <property type="match status" value="1"/>
</dbReference>
<evidence type="ECO:0000313" key="1">
    <source>
        <dbReference type="EMBL" id="ROR33856.1"/>
    </source>
</evidence>
<dbReference type="GO" id="GO:0006598">
    <property type="term" value="P:polyamine catabolic process"/>
    <property type="evidence" value="ECO:0007669"/>
    <property type="project" value="TreeGrafter"/>
</dbReference>
<keyword evidence="2" id="KW-0315">Glutamine amidotransferase</keyword>
<dbReference type="SUPFAM" id="SSF52317">
    <property type="entry name" value="Class I glutamine amidotransferase-like"/>
    <property type="match status" value="1"/>
</dbReference>
<evidence type="ECO:0000313" key="3">
    <source>
        <dbReference type="Proteomes" id="UP000266906"/>
    </source>
</evidence>
<dbReference type="CDD" id="cd01745">
    <property type="entry name" value="GATase1_2"/>
    <property type="match status" value="1"/>
</dbReference>
<dbReference type="Gene3D" id="3.40.50.880">
    <property type="match status" value="1"/>
</dbReference>